<dbReference type="EMBL" id="JBHMCF010000008">
    <property type="protein sequence ID" value="MFB9469783.1"/>
    <property type="molecule type" value="Genomic_DNA"/>
</dbReference>
<reference evidence="2 3" key="1">
    <citation type="submission" date="2024-09" db="EMBL/GenBank/DDBJ databases">
        <authorList>
            <person name="Sun Q."/>
            <person name="Mori K."/>
        </authorList>
    </citation>
    <scope>NUCLEOTIDE SEQUENCE [LARGE SCALE GENOMIC DNA]</scope>
    <source>
        <strain evidence="2 3">JCM 3324</strain>
    </source>
</reference>
<keyword evidence="3" id="KW-1185">Reference proteome</keyword>
<keyword evidence="1" id="KW-1133">Transmembrane helix</keyword>
<feature type="transmembrane region" description="Helical" evidence="1">
    <location>
        <begin position="7"/>
        <end position="27"/>
    </location>
</feature>
<dbReference type="Proteomes" id="UP001589568">
    <property type="component" value="Unassembled WGS sequence"/>
</dbReference>
<evidence type="ECO:0000313" key="3">
    <source>
        <dbReference type="Proteomes" id="UP001589568"/>
    </source>
</evidence>
<protein>
    <recommendedName>
        <fullName evidence="4">DUF4175 domain-containing protein</fullName>
    </recommendedName>
</protein>
<proteinExistence type="predicted"/>
<name>A0ABV5NHL9_9ACTN</name>
<accession>A0ABV5NHL9</accession>
<feature type="transmembrane region" description="Helical" evidence="1">
    <location>
        <begin position="33"/>
        <end position="55"/>
    </location>
</feature>
<organism evidence="2 3">
    <name type="scientific">Nonomuraea salmonea</name>
    <dbReference type="NCBI Taxonomy" id="46181"/>
    <lineage>
        <taxon>Bacteria</taxon>
        <taxon>Bacillati</taxon>
        <taxon>Actinomycetota</taxon>
        <taxon>Actinomycetes</taxon>
        <taxon>Streptosporangiales</taxon>
        <taxon>Streptosporangiaceae</taxon>
        <taxon>Nonomuraea</taxon>
    </lineage>
</organism>
<dbReference type="RefSeq" id="WP_345408051.1">
    <property type="nucleotide sequence ID" value="NZ_BAAAXS010000001.1"/>
</dbReference>
<evidence type="ECO:0000256" key="1">
    <source>
        <dbReference type="SAM" id="Phobius"/>
    </source>
</evidence>
<keyword evidence="1" id="KW-0812">Transmembrane</keyword>
<gene>
    <name evidence="2" type="ORF">ACFFR3_09730</name>
</gene>
<sequence>MNAKLSARILVALSVVYGLTVGLLALLGVAQTAMMTFLIAGAVVLGGLWVVRGLFTGRG</sequence>
<keyword evidence="1" id="KW-0472">Membrane</keyword>
<evidence type="ECO:0008006" key="4">
    <source>
        <dbReference type="Google" id="ProtNLM"/>
    </source>
</evidence>
<comment type="caution">
    <text evidence="2">The sequence shown here is derived from an EMBL/GenBank/DDBJ whole genome shotgun (WGS) entry which is preliminary data.</text>
</comment>
<evidence type="ECO:0000313" key="2">
    <source>
        <dbReference type="EMBL" id="MFB9469783.1"/>
    </source>
</evidence>